<evidence type="ECO:0000313" key="2">
    <source>
        <dbReference type="EMBL" id="KAK0572023.1"/>
    </source>
</evidence>
<comment type="caution">
    <text evidence="2">The sequence shown here is derived from an EMBL/GenBank/DDBJ whole genome shotgun (WGS) entry which is preliminary data.</text>
</comment>
<dbReference type="EMBL" id="JAUESC010000388">
    <property type="protein sequence ID" value="KAK0572023.1"/>
    <property type="molecule type" value="Genomic_DNA"/>
</dbReference>
<feature type="region of interest" description="Disordered" evidence="1">
    <location>
        <begin position="90"/>
        <end position="113"/>
    </location>
</feature>
<keyword evidence="3" id="KW-1185">Reference proteome</keyword>
<accession>A0AA39VBQ4</accession>
<protein>
    <submittedName>
        <fullName evidence="2">Uncharacterized protein</fullName>
    </submittedName>
</protein>
<sequence>MSRKWSRIKTVANKVLRQCKRLRRFQSECKRLRRFQPECKRLLGFYDGKSSLSVQSPPFDAKKVLRQSKKKVLRQCKWLMMFRSECKRLHGFSDGESSPLVQSPPSDGDDDID</sequence>
<organism evidence="2 3">
    <name type="scientific">Acer saccharum</name>
    <name type="common">Sugar maple</name>
    <dbReference type="NCBI Taxonomy" id="4024"/>
    <lineage>
        <taxon>Eukaryota</taxon>
        <taxon>Viridiplantae</taxon>
        <taxon>Streptophyta</taxon>
        <taxon>Embryophyta</taxon>
        <taxon>Tracheophyta</taxon>
        <taxon>Spermatophyta</taxon>
        <taxon>Magnoliopsida</taxon>
        <taxon>eudicotyledons</taxon>
        <taxon>Gunneridae</taxon>
        <taxon>Pentapetalae</taxon>
        <taxon>rosids</taxon>
        <taxon>malvids</taxon>
        <taxon>Sapindales</taxon>
        <taxon>Sapindaceae</taxon>
        <taxon>Hippocastanoideae</taxon>
        <taxon>Acereae</taxon>
        <taxon>Acer</taxon>
    </lineage>
</organism>
<dbReference type="Proteomes" id="UP001168877">
    <property type="component" value="Unassembled WGS sequence"/>
</dbReference>
<proteinExistence type="predicted"/>
<dbReference type="AlphaFoldDB" id="A0AA39VBQ4"/>
<reference evidence="2" key="2">
    <citation type="submission" date="2023-06" db="EMBL/GenBank/DDBJ databases">
        <authorList>
            <person name="Swenson N.G."/>
            <person name="Wegrzyn J.L."/>
            <person name="Mcevoy S.L."/>
        </authorList>
    </citation>
    <scope>NUCLEOTIDE SEQUENCE</scope>
    <source>
        <strain evidence="2">NS2018</strain>
        <tissue evidence="2">Leaf</tissue>
    </source>
</reference>
<evidence type="ECO:0000256" key="1">
    <source>
        <dbReference type="SAM" id="MobiDB-lite"/>
    </source>
</evidence>
<feature type="compositionally biased region" description="Polar residues" evidence="1">
    <location>
        <begin position="95"/>
        <end position="105"/>
    </location>
</feature>
<name>A0AA39VBQ4_ACESA</name>
<gene>
    <name evidence="2" type="ORF">LWI29_025004</name>
</gene>
<evidence type="ECO:0000313" key="3">
    <source>
        <dbReference type="Proteomes" id="UP001168877"/>
    </source>
</evidence>
<reference evidence="2" key="1">
    <citation type="journal article" date="2022" name="Plant J.">
        <title>Strategies of tolerance reflected in two North American maple genomes.</title>
        <authorList>
            <person name="McEvoy S.L."/>
            <person name="Sezen U.U."/>
            <person name="Trouern-Trend A."/>
            <person name="McMahon S.M."/>
            <person name="Schaberg P.G."/>
            <person name="Yang J."/>
            <person name="Wegrzyn J.L."/>
            <person name="Swenson N.G."/>
        </authorList>
    </citation>
    <scope>NUCLEOTIDE SEQUENCE</scope>
    <source>
        <strain evidence="2">NS2018</strain>
    </source>
</reference>